<dbReference type="GO" id="GO:0016020">
    <property type="term" value="C:membrane"/>
    <property type="evidence" value="ECO:0007669"/>
    <property type="project" value="InterPro"/>
</dbReference>
<dbReference type="CDD" id="cd03259">
    <property type="entry name" value="ABC_Carb_Solutes_like"/>
    <property type="match status" value="1"/>
</dbReference>
<sequence length="290" mass="32442">MIEVSLHKKLMSANGEMKLNTGFKLEKGEFVTLYGKSGAGKTSVLRMLAGLLLPDEGRIAMNGTLWLDTNNGINLPPQKRNIGFVFQDYALFPNMTVKENLLFALGKKDKSVVDELIELVELGNLENRKPQTLSGGQQQRVALARALVQRPQLLMLDEPLSALDTEMRISLQDYILRLHREYELTTILVSHDVSEILKMSDRMLILEEGNIVKDGKPDKILLSKDVSGKFQFSGEVIGIQKQDFIFIISILIGKDLVKVVADEDEVKKLQIGDKVLVASKAFNPIIRKLP</sequence>
<evidence type="ECO:0000256" key="7">
    <source>
        <dbReference type="ARBA" id="ARBA00023065"/>
    </source>
</evidence>
<keyword evidence="7" id="KW-0406">Ion transport</keyword>
<dbReference type="InterPro" id="IPR015853">
    <property type="entry name" value="ABC_transpr_FbpC"/>
</dbReference>
<dbReference type="AlphaFoldDB" id="A0A6P0UKC3"/>
<keyword evidence="5 10" id="KW-0067">ATP-binding</keyword>
<dbReference type="PROSITE" id="PS00211">
    <property type="entry name" value="ABC_TRANSPORTER_1"/>
    <property type="match status" value="1"/>
</dbReference>
<dbReference type="PANTHER" id="PTHR42781:SF4">
    <property type="entry name" value="SPERMIDINE_PUTRESCINE IMPORT ATP-BINDING PROTEIN POTA"/>
    <property type="match status" value="1"/>
</dbReference>
<dbReference type="SMART" id="SM00382">
    <property type="entry name" value="AAA"/>
    <property type="match status" value="1"/>
</dbReference>
<keyword evidence="2" id="KW-1003">Cell membrane</keyword>
<dbReference type="RefSeq" id="WP_163605868.1">
    <property type="nucleotide sequence ID" value="NZ_JAABOO010000001.1"/>
</dbReference>
<keyword evidence="11" id="KW-1185">Reference proteome</keyword>
<keyword evidence="8" id="KW-0472">Membrane</keyword>
<evidence type="ECO:0000313" key="10">
    <source>
        <dbReference type="EMBL" id="NER12860.1"/>
    </source>
</evidence>
<keyword evidence="4" id="KW-0547">Nucleotide-binding</keyword>
<reference evidence="10 11" key="1">
    <citation type="submission" date="2020-01" db="EMBL/GenBank/DDBJ databases">
        <title>Leptobacterium flavescens.</title>
        <authorList>
            <person name="Wang G."/>
        </authorList>
    </citation>
    <scope>NUCLEOTIDE SEQUENCE [LARGE SCALE GENOMIC DNA]</scope>
    <source>
        <strain evidence="10 11">KCTC 22160</strain>
    </source>
</reference>
<dbReference type="InterPro" id="IPR017871">
    <property type="entry name" value="ABC_transporter-like_CS"/>
</dbReference>
<evidence type="ECO:0000256" key="8">
    <source>
        <dbReference type="ARBA" id="ARBA00023136"/>
    </source>
</evidence>
<keyword evidence="1" id="KW-0813">Transport</keyword>
<name>A0A6P0UKC3_9FLAO</name>
<evidence type="ECO:0000256" key="3">
    <source>
        <dbReference type="ARBA" id="ARBA00022496"/>
    </source>
</evidence>
<dbReference type="InterPro" id="IPR050093">
    <property type="entry name" value="ABC_SmlMolc_Importer"/>
</dbReference>
<comment type="caution">
    <text evidence="10">The sequence shown here is derived from an EMBL/GenBank/DDBJ whole genome shotgun (WGS) entry which is preliminary data.</text>
</comment>
<evidence type="ECO:0000259" key="9">
    <source>
        <dbReference type="PROSITE" id="PS50893"/>
    </source>
</evidence>
<keyword evidence="3" id="KW-0410">Iron transport</keyword>
<dbReference type="GO" id="GO:0016887">
    <property type="term" value="F:ATP hydrolysis activity"/>
    <property type="evidence" value="ECO:0007669"/>
    <property type="project" value="InterPro"/>
</dbReference>
<dbReference type="GO" id="GO:0005524">
    <property type="term" value="F:ATP binding"/>
    <property type="evidence" value="ECO:0007669"/>
    <property type="project" value="UniProtKB-KW"/>
</dbReference>
<dbReference type="InterPro" id="IPR003439">
    <property type="entry name" value="ABC_transporter-like_ATP-bd"/>
</dbReference>
<dbReference type="InterPro" id="IPR027417">
    <property type="entry name" value="P-loop_NTPase"/>
</dbReference>
<dbReference type="GO" id="GO:0015408">
    <property type="term" value="F:ABC-type ferric iron transporter activity"/>
    <property type="evidence" value="ECO:0007669"/>
    <property type="project" value="InterPro"/>
</dbReference>
<dbReference type="SUPFAM" id="SSF52540">
    <property type="entry name" value="P-loop containing nucleoside triphosphate hydrolases"/>
    <property type="match status" value="1"/>
</dbReference>
<feature type="domain" description="ABC transporter" evidence="9">
    <location>
        <begin position="1"/>
        <end position="233"/>
    </location>
</feature>
<dbReference type="Proteomes" id="UP000468581">
    <property type="component" value="Unassembled WGS sequence"/>
</dbReference>
<evidence type="ECO:0000256" key="1">
    <source>
        <dbReference type="ARBA" id="ARBA00022448"/>
    </source>
</evidence>
<gene>
    <name evidence="10" type="ORF">GWK08_05375</name>
</gene>
<evidence type="ECO:0000256" key="4">
    <source>
        <dbReference type="ARBA" id="ARBA00022741"/>
    </source>
</evidence>
<dbReference type="Pfam" id="PF00005">
    <property type="entry name" value="ABC_tran"/>
    <property type="match status" value="1"/>
</dbReference>
<evidence type="ECO:0000256" key="6">
    <source>
        <dbReference type="ARBA" id="ARBA00023004"/>
    </source>
</evidence>
<evidence type="ECO:0000256" key="2">
    <source>
        <dbReference type="ARBA" id="ARBA00022475"/>
    </source>
</evidence>
<dbReference type="InterPro" id="IPR003593">
    <property type="entry name" value="AAA+_ATPase"/>
</dbReference>
<evidence type="ECO:0000313" key="11">
    <source>
        <dbReference type="Proteomes" id="UP000468581"/>
    </source>
</evidence>
<accession>A0A6P0UKC3</accession>
<protein>
    <submittedName>
        <fullName evidence="10">ATP-binding cassette domain-containing protein</fullName>
    </submittedName>
</protein>
<proteinExistence type="predicted"/>
<evidence type="ECO:0000256" key="5">
    <source>
        <dbReference type="ARBA" id="ARBA00022840"/>
    </source>
</evidence>
<dbReference type="PROSITE" id="PS50893">
    <property type="entry name" value="ABC_TRANSPORTER_2"/>
    <property type="match status" value="1"/>
</dbReference>
<organism evidence="10 11">
    <name type="scientific">Leptobacterium flavescens</name>
    <dbReference type="NCBI Taxonomy" id="472055"/>
    <lineage>
        <taxon>Bacteria</taxon>
        <taxon>Pseudomonadati</taxon>
        <taxon>Bacteroidota</taxon>
        <taxon>Flavobacteriia</taxon>
        <taxon>Flavobacteriales</taxon>
        <taxon>Flavobacteriaceae</taxon>
        <taxon>Leptobacterium</taxon>
    </lineage>
</organism>
<dbReference type="EMBL" id="JAABOO010000001">
    <property type="protein sequence ID" value="NER12860.1"/>
    <property type="molecule type" value="Genomic_DNA"/>
</dbReference>
<dbReference type="Gene3D" id="3.40.50.300">
    <property type="entry name" value="P-loop containing nucleotide triphosphate hydrolases"/>
    <property type="match status" value="1"/>
</dbReference>
<dbReference type="PANTHER" id="PTHR42781">
    <property type="entry name" value="SPERMIDINE/PUTRESCINE IMPORT ATP-BINDING PROTEIN POTA"/>
    <property type="match status" value="1"/>
</dbReference>
<keyword evidence="6" id="KW-0408">Iron</keyword>